<dbReference type="Gene3D" id="2.60.40.790">
    <property type="match status" value="1"/>
</dbReference>
<dbReference type="NCBIfam" id="NF041800">
    <property type="entry name" value="Hsp20"/>
    <property type="match status" value="1"/>
</dbReference>
<dbReference type="OrthoDB" id="26084at2157"/>
<organism evidence="6 7">
    <name type="scientific">Caldivirga maquilingensis (strain ATCC 700844 / DSM 13496 / JCM 10307 / IC-167)</name>
    <dbReference type="NCBI Taxonomy" id="397948"/>
    <lineage>
        <taxon>Archaea</taxon>
        <taxon>Thermoproteota</taxon>
        <taxon>Thermoprotei</taxon>
        <taxon>Thermoproteales</taxon>
        <taxon>Thermoproteaceae</taxon>
        <taxon>Caldivirga</taxon>
    </lineage>
</organism>
<dbReference type="PANTHER" id="PTHR46733:SF4">
    <property type="entry name" value="HEAT SHOCK PROTEIN 21, CHLOROPLASTIC"/>
    <property type="match status" value="1"/>
</dbReference>
<feature type="domain" description="CS" evidence="5">
    <location>
        <begin position="83"/>
        <end position="174"/>
    </location>
</feature>
<protein>
    <submittedName>
        <fullName evidence="6">Heat shock protein Hsp20</fullName>
    </submittedName>
</protein>
<dbReference type="EMBL" id="CP000852">
    <property type="protein sequence ID" value="ABW02673.1"/>
    <property type="molecule type" value="Genomic_DNA"/>
</dbReference>
<evidence type="ECO:0000256" key="2">
    <source>
        <dbReference type="PROSITE-ProRule" id="PRU00285"/>
    </source>
</evidence>
<reference evidence="6 7" key="1">
    <citation type="submission" date="2007-10" db="EMBL/GenBank/DDBJ databases">
        <title>Complete sequence of Caldivirga maquilingensis IC-167.</title>
        <authorList>
            <consortium name="US DOE Joint Genome Institute"/>
            <person name="Copeland A."/>
            <person name="Lucas S."/>
            <person name="Lapidus A."/>
            <person name="Barry K."/>
            <person name="Glavina del Rio T."/>
            <person name="Dalin E."/>
            <person name="Tice H."/>
            <person name="Pitluck S."/>
            <person name="Saunders E."/>
            <person name="Brettin T."/>
            <person name="Bruce D."/>
            <person name="Detter J.C."/>
            <person name="Han C."/>
            <person name="Schmutz J."/>
            <person name="Larimer F."/>
            <person name="Land M."/>
            <person name="Hauser L."/>
            <person name="Kyrpides N."/>
            <person name="Ivanova N."/>
            <person name="Biddle J.F."/>
            <person name="Zhang Z."/>
            <person name="Fitz-Gibbon S.T."/>
            <person name="Lowe T.M."/>
            <person name="Saltikov C."/>
            <person name="House C.H."/>
            <person name="Richardson P."/>
        </authorList>
    </citation>
    <scope>NUCLEOTIDE SEQUENCE [LARGE SCALE GENOMIC DNA]</scope>
    <source>
        <strain evidence="7">ATCC 700844 / DSM 13496 / JCM 10307 / IC-167</strain>
    </source>
</reference>
<dbReference type="SUPFAM" id="SSF49764">
    <property type="entry name" value="HSP20-like chaperones"/>
    <property type="match status" value="1"/>
</dbReference>
<dbReference type="RefSeq" id="WP_012186892.1">
    <property type="nucleotide sequence ID" value="NC_009954.1"/>
</dbReference>
<keyword evidence="1 6" id="KW-0346">Stress response</keyword>
<dbReference type="HOGENOM" id="CLU_117605_1_0_2"/>
<dbReference type="KEGG" id="cma:Cmaq_1856"/>
<dbReference type="Pfam" id="PF00011">
    <property type="entry name" value="HSP20"/>
    <property type="match status" value="1"/>
</dbReference>
<dbReference type="InterPro" id="IPR044587">
    <property type="entry name" value="HSP21-like"/>
</dbReference>
<evidence type="ECO:0000259" key="5">
    <source>
        <dbReference type="PROSITE" id="PS51203"/>
    </source>
</evidence>
<evidence type="ECO:0000313" key="6">
    <source>
        <dbReference type="EMBL" id="ABW02673.1"/>
    </source>
</evidence>
<dbReference type="CDD" id="cd06464">
    <property type="entry name" value="ACD_sHsps-like"/>
    <property type="match status" value="1"/>
</dbReference>
<accession>A8MB44</accession>
<dbReference type="PROSITE" id="PS01031">
    <property type="entry name" value="SHSP"/>
    <property type="match status" value="1"/>
</dbReference>
<keyword evidence="7" id="KW-1185">Reference proteome</keyword>
<dbReference type="PROSITE" id="PS51203">
    <property type="entry name" value="CS"/>
    <property type="match status" value="1"/>
</dbReference>
<feature type="domain" description="SHSP" evidence="4">
    <location>
        <begin position="78"/>
        <end position="176"/>
    </location>
</feature>
<dbReference type="STRING" id="397948.Cmaq_1856"/>
<dbReference type="InterPro" id="IPR007052">
    <property type="entry name" value="CS_dom"/>
</dbReference>
<dbReference type="AlphaFoldDB" id="A8MB44"/>
<evidence type="ECO:0000256" key="3">
    <source>
        <dbReference type="RuleBase" id="RU003616"/>
    </source>
</evidence>
<proteinExistence type="inferred from homology"/>
<comment type="similarity">
    <text evidence="2 3">Belongs to the small heat shock protein (HSP20) family.</text>
</comment>
<dbReference type="GeneID" id="5709613"/>
<evidence type="ECO:0000256" key="1">
    <source>
        <dbReference type="ARBA" id="ARBA00023016"/>
    </source>
</evidence>
<dbReference type="Proteomes" id="UP000001137">
    <property type="component" value="Chromosome"/>
</dbReference>
<name>A8MB44_CALMQ</name>
<gene>
    <name evidence="6" type="ordered locus">Cmaq_1856</name>
</gene>
<dbReference type="PANTHER" id="PTHR46733">
    <property type="entry name" value="26.5 KDA HEAT SHOCK PROTEIN, MITOCHONDRIAL"/>
    <property type="match status" value="1"/>
</dbReference>
<sequence length="176" mass="20404">MSWFEDFDEWFRKWRKFVEEFEREVEKEIEDTLRPLSEKQGSKKGKSNVYYYGFEITMGPDGKPKIKEFGNVRPWGRPLVSEESEPLTDVYEEEDTVKVIMDMPGVDKDDINISIEPDGRTLIVEAKGSDRSYRKELQLPTEVDASKAKATYKNGVLTIELPKKNKGSRGTKIKVE</sequence>
<dbReference type="InterPro" id="IPR002068">
    <property type="entry name" value="A-crystallin/Hsp20_dom"/>
</dbReference>
<dbReference type="GO" id="GO:0009408">
    <property type="term" value="P:response to heat"/>
    <property type="evidence" value="ECO:0007669"/>
    <property type="project" value="InterPro"/>
</dbReference>
<evidence type="ECO:0000259" key="4">
    <source>
        <dbReference type="PROSITE" id="PS01031"/>
    </source>
</evidence>
<evidence type="ECO:0000313" key="7">
    <source>
        <dbReference type="Proteomes" id="UP000001137"/>
    </source>
</evidence>
<dbReference type="eggNOG" id="arCOG01833">
    <property type="taxonomic scope" value="Archaea"/>
</dbReference>
<dbReference type="InterPro" id="IPR008978">
    <property type="entry name" value="HSP20-like_chaperone"/>
</dbReference>